<proteinExistence type="predicted"/>
<dbReference type="Gene3D" id="3.10.120.10">
    <property type="entry name" value="Cytochrome b5-like heme/steroid binding domain"/>
    <property type="match status" value="1"/>
</dbReference>
<feature type="transmembrane region" description="Helical" evidence="1">
    <location>
        <begin position="260"/>
        <end position="277"/>
    </location>
</feature>
<keyword evidence="1" id="KW-0472">Membrane</keyword>
<gene>
    <name evidence="3" type="ORF">Edafosvirus2_57</name>
</gene>
<feature type="transmembrane region" description="Helical" evidence="1">
    <location>
        <begin position="236"/>
        <end position="253"/>
    </location>
</feature>
<dbReference type="GO" id="GO:0008610">
    <property type="term" value="P:lipid biosynthetic process"/>
    <property type="evidence" value="ECO:0007669"/>
    <property type="project" value="UniProtKB-ARBA"/>
</dbReference>
<feature type="transmembrane region" description="Helical" evidence="1">
    <location>
        <begin position="142"/>
        <end position="161"/>
    </location>
</feature>
<dbReference type="InterPro" id="IPR036400">
    <property type="entry name" value="Cyt_B5-like_heme/steroid_sf"/>
</dbReference>
<accession>A0A3G4ZSL1</accession>
<dbReference type="PANTHER" id="PTHR19353">
    <property type="entry name" value="FATTY ACID DESATURASE 2"/>
    <property type="match status" value="1"/>
</dbReference>
<feature type="transmembrane region" description="Helical" evidence="1">
    <location>
        <begin position="117"/>
        <end position="135"/>
    </location>
</feature>
<reference evidence="3" key="1">
    <citation type="submission" date="2018-10" db="EMBL/GenBank/DDBJ databases">
        <title>Hidden diversity of soil giant viruses.</title>
        <authorList>
            <person name="Schulz F."/>
            <person name="Alteio L."/>
            <person name="Goudeau D."/>
            <person name="Ryan E.M."/>
            <person name="Malmstrom R.R."/>
            <person name="Blanchard J."/>
            <person name="Woyke T."/>
        </authorList>
    </citation>
    <scope>NUCLEOTIDE SEQUENCE</scope>
    <source>
        <strain evidence="3">EDV1</strain>
    </source>
</reference>
<name>A0A3G4ZSL1_9VIRU</name>
<dbReference type="SUPFAM" id="SSF55856">
    <property type="entry name" value="Cytochrome b5-like heme/steroid binding domain"/>
    <property type="match status" value="1"/>
</dbReference>
<evidence type="ECO:0000256" key="1">
    <source>
        <dbReference type="SAM" id="Phobius"/>
    </source>
</evidence>
<dbReference type="InterPro" id="IPR012171">
    <property type="entry name" value="Fatty_acid_desaturase"/>
</dbReference>
<dbReference type="GO" id="GO:0016717">
    <property type="term" value="F:oxidoreductase activity, acting on paired donors, with oxidation of a pair of donors resulting in the reduction of molecular oxygen to two molecules of water"/>
    <property type="evidence" value="ECO:0007669"/>
    <property type="project" value="TreeGrafter"/>
</dbReference>
<organism evidence="3">
    <name type="scientific">Edafosvirus sp</name>
    <dbReference type="NCBI Taxonomy" id="2487765"/>
    <lineage>
        <taxon>Viruses</taxon>
        <taxon>Varidnaviria</taxon>
        <taxon>Bamfordvirae</taxon>
        <taxon>Nucleocytoviricota</taxon>
        <taxon>Megaviricetes</taxon>
        <taxon>Imitervirales</taxon>
        <taxon>Mimiviridae</taxon>
        <taxon>Klosneuvirinae</taxon>
    </lineage>
</organism>
<dbReference type="PANTHER" id="PTHR19353:SF19">
    <property type="entry name" value="DELTA(5) FATTY ACID DESATURASE C-RELATED"/>
    <property type="match status" value="1"/>
</dbReference>
<dbReference type="Pfam" id="PF00487">
    <property type="entry name" value="FA_desaturase"/>
    <property type="match status" value="1"/>
</dbReference>
<feature type="transmembrane region" description="Helical" evidence="1">
    <location>
        <begin position="283"/>
        <end position="305"/>
    </location>
</feature>
<keyword evidence="1" id="KW-1133">Transmembrane helix</keyword>
<keyword evidence="1" id="KW-0812">Transmembrane</keyword>
<dbReference type="InterPro" id="IPR005804">
    <property type="entry name" value="FA_desaturase_dom"/>
</dbReference>
<dbReference type="GO" id="GO:0016020">
    <property type="term" value="C:membrane"/>
    <property type="evidence" value="ECO:0007669"/>
    <property type="project" value="TreeGrafter"/>
</dbReference>
<sequence length="410" mass="48604">MGPYICLFSVVINWTIIMKKIITIEGVSYDVTKFKHPGGQKMIDLAINSPYATELFQTHHFNNTKILNKLKQLPIIKKGTEEKNKNYPWNCIVYNGLQKFVSEQFEKKNKSYHNATIYWAITCIFLFLCHMILLMCKFFYMAIPFGAMFSIHMGFTIYHYIHHGGLYKKYPTIAKLLEFFMNMSTYHGDDWKQKHNGLHHVNVNNPDIDDDIASGMPYIRLHKTQPKQWYHEYQHIYVWFLYALYGPIVIFKGKLNKEKWFYPIMDIGLYMILPAYLNDSLWMSFVSYMLTKIFAGIIFITFFSVSHNNIDIYNNNMKNTDYRGWGRIQIEESVNWGGKIICFLLGGINYQIEHHLFPNIHPMYYPEISKIVKNYCDSKPYGITVNYIHYASFWESFMATYKYIKLMGNL</sequence>
<evidence type="ECO:0000259" key="2">
    <source>
        <dbReference type="Pfam" id="PF00487"/>
    </source>
</evidence>
<feature type="domain" description="Fatty acid desaturase" evidence="2">
    <location>
        <begin position="145"/>
        <end position="379"/>
    </location>
</feature>
<dbReference type="EMBL" id="MK072067">
    <property type="protein sequence ID" value="AYV77878.1"/>
    <property type="molecule type" value="Genomic_DNA"/>
</dbReference>
<evidence type="ECO:0000313" key="3">
    <source>
        <dbReference type="EMBL" id="AYV77878.1"/>
    </source>
</evidence>
<protein>
    <recommendedName>
        <fullName evidence="2">Fatty acid desaturase domain-containing protein</fullName>
    </recommendedName>
</protein>